<dbReference type="Gene3D" id="2.40.70.10">
    <property type="entry name" value="Acid Proteases"/>
    <property type="match status" value="1"/>
</dbReference>
<dbReference type="Pfam" id="PF17921">
    <property type="entry name" value="Integrase_H2C2"/>
    <property type="match status" value="1"/>
</dbReference>
<dbReference type="GO" id="GO:0015074">
    <property type="term" value="P:DNA integration"/>
    <property type="evidence" value="ECO:0007669"/>
    <property type="project" value="InterPro"/>
</dbReference>
<dbReference type="InterPro" id="IPR008042">
    <property type="entry name" value="Retrotrans_Pao"/>
</dbReference>
<dbReference type="Pfam" id="PF18701">
    <property type="entry name" value="DUF5641"/>
    <property type="match status" value="1"/>
</dbReference>
<keyword evidence="3" id="KW-1185">Reference proteome</keyword>
<dbReference type="PROSITE" id="PS50994">
    <property type="entry name" value="INTEGRASE"/>
    <property type="match status" value="1"/>
</dbReference>
<dbReference type="Gene3D" id="1.10.340.70">
    <property type="match status" value="1"/>
</dbReference>
<evidence type="ECO:0000259" key="1">
    <source>
        <dbReference type="PROSITE" id="PS50994"/>
    </source>
</evidence>
<dbReference type="InterPro" id="IPR021109">
    <property type="entry name" value="Peptidase_aspartic_dom_sf"/>
</dbReference>
<dbReference type="GO" id="GO:0071897">
    <property type="term" value="P:DNA biosynthetic process"/>
    <property type="evidence" value="ECO:0007669"/>
    <property type="project" value="UniProtKB-ARBA"/>
</dbReference>
<dbReference type="Pfam" id="PF03564">
    <property type="entry name" value="DUF1759"/>
    <property type="match status" value="1"/>
</dbReference>
<evidence type="ECO:0000313" key="2">
    <source>
        <dbReference type="EMBL" id="GBM38213.1"/>
    </source>
</evidence>
<evidence type="ECO:0000313" key="3">
    <source>
        <dbReference type="Proteomes" id="UP000499080"/>
    </source>
</evidence>
<dbReference type="PANTHER" id="PTHR47331">
    <property type="entry name" value="PHD-TYPE DOMAIN-CONTAINING PROTEIN"/>
    <property type="match status" value="1"/>
</dbReference>
<dbReference type="InterPro" id="IPR041588">
    <property type="entry name" value="Integrase_H2C2"/>
</dbReference>
<dbReference type="PANTHER" id="PTHR47331:SF5">
    <property type="entry name" value="RIBONUCLEASE H"/>
    <property type="match status" value="1"/>
</dbReference>
<dbReference type="Pfam" id="PF05380">
    <property type="entry name" value="Peptidase_A17"/>
    <property type="match status" value="1"/>
</dbReference>
<dbReference type="Pfam" id="PF00078">
    <property type="entry name" value="RVT_1"/>
    <property type="match status" value="1"/>
</dbReference>
<name>A0A4Y2F9N8_ARAVE</name>
<dbReference type="InterPro" id="IPR043502">
    <property type="entry name" value="DNA/RNA_pol_sf"/>
</dbReference>
<accession>A0A4Y2F9N8</accession>
<dbReference type="InterPro" id="IPR012337">
    <property type="entry name" value="RNaseH-like_sf"/>
</dbReference>
<reference evidence="2 3" key="1">
    <citation type="journal article" date="2019" name="Sci. Rep.">
        <title>Orb-weaving spider Araneus ventricosus genome elucidates the spidroin gene catalogue.</title>
        <authorList>
            <person name="Kono N."/>
            <person name="Nakamura H."/>
            <person name="Ohtoshi R."/>
            <person name="Moran D.A.P."/>
            <person name="Shinohara A."/>
            <person name="Yoshida Y."/>
            <person name="Fujiwara M."/>
            <person name="Mori M."/>
            <person name="Tomita M."/>
            <person name="Arakawa K."/>
        </authorList>
    </citation>
    <scope>NUCLEOTIDE SEQUENCE [LARGE SCALE GENOMIC DNA]</scope>
</reference>
<protein>
    <recommendedName>
        <fullName evidence="1">Integrase catalytic domain-containing protein</fullName>
    </recommendedName>
</protein>
<comment type="caution">
    <text evidence="2">The sequence shown here is derived from an EMBL/GenBank/DDBJ whole genome shotgun (WGS) entry which is preliminary data.</text>
</comment>
<dbReference type="SUPFAM" id="SSF56672">
    <property type="entry name" value="DNA/RNA polymerases"/>
    <property type="match status" value="1"/>
</dbReference>
<dbReference type="InterPro" id="IPR000477">
    <property type="entry name" value="RT_dom"/>
</dbReference>
<dbReference type="InterPro" id="IPR005312">
    <property type="entry name" value="DUF1759"/>
</dbReference>
<feature type="domain" description="Integrase catalytic" evidence="1">
    <location>
        <begin position="1413"/>
        <end position="1608"/>
    </location>
</feature>
<proteinExistence type="predicted"/>
<dbReference type="InterPro" id="IPR001584">
    <property type="entry name" value="Integrase_cat-core"/>
</dbReference>
<dbReference type="SUPFAM" id="SSF53098">
    <property type="entry name" value="Ribonuclease H-like"/>
    <property type="match status" value="1"/>
</dbReference>
<dbReference type="Gene3D" id="3.30.420.10">
    <property type="entry name" value="Ribonuclease H-like superfamily/Ribonuclease H"/>
    <property type="match status" value="1"/>
</dbReference>
<sequence>MGKNMLQKLNRLRGTIRDRVTRLNKAAESYEPPATPEESEIILNQKLQNVLELKAQMKKLLADYLDLPESINLEEPLEVIYTMEEEIEDLQVKFKILLTKYCKAPNADNVPMTVHKPNLKIPDLPLPEFTGKYEEYESFKTQFMSIIGNNQSLNDNQKCCYLKASLKGDAKLIESTQDTFQSLLSALDARYQNKRAVIDTLIKNVLSVGKANDSPRQLRNLVDIIKRNLRALENLKLSRDNLSDALLVHILEGKIDSESQKLFQMENKSSEILSLDCFLNFIEDRARILEGISKNCTTTVNSNSNKQFVKPKQNFSRQKSLIVNSHNKSKKCVLQNCDESHPLYRCSKFKSFKLSDRIDCVQRNKLCKKCLSFHPNTNCKSKYNCFMCGDSHNSLLHDDSKINNKNNSCREEENTPLCASPHSSTTQVEQTATSFCCSTFLNRKSILLCTARVFIRNKENKFVPVRAILDSASEINIISSDCANFLGLKKEKLFLPVSGICGSTQNASEKVTTSLSNLNGNYQWDIDLMVLPKITDFSPATRLDVSNLKIPENIQLADETFYIPQKVDLLLGCELFFEFIKAVKIRLNDSRLILQDTCFGYIVAGSTEPIFQINNATSHCFLSRGMDTLDKTLRSFWEIENVTCDSSPISEELNYCNEHYEKTHYRNSEGRYVVQMPFKPEIEKLSLGDSYQMASKRLDNLWKRLNRDPTMKFLYSEFLREYKNLNHMEEITNCNLSNDDGYFLPHQGVLRPSSITTKLRVVFDASAKTTTGYSLNDLLCAGGVLQDDLFSILTRFRKHQYAFTADISKMFRQIEINPSQRKYQKILWKEGPEENVKVFALKTVTYGTTSAPFLATRTLQQLAKDERENFPIASKVLLEDFYMDDCLSGASDINQFMALKKELGELLLRGGMTLHKWCSSASSESDLYPFNYCEKQSTVKTLGMMWNNCEDAFLFDISTSSTTEFTKRDVLSEIARLFDPFGLLGPVISKAKIFLQRLWLLQIDWSQKLPSDIAQEWSSFIASLSYVKNIKIPRFVLRPNPKEIILHGFSDASEKAYGAVIYLQSVCDSSDNNTFLLCSKSRVAPIKSVTIPRLELAACLLLAQLTRKVLNALKLKIDQVLLRTDSTIALSWIDTPPHLLKTFVSNRVAQIQELTKEYHWSHITSKNNPADLLSRGIDAQFLANNQFWFQGPDSFNSLNSEIELNQSDKNYLSEFKSKDLVCLTVKTSALFDDVICISNNFQKLIRIISLIFRFINKCKKNSKEYGAPSKTERQNAEIYILREVQARTFGNEIHSLEQCGNVTPNSRLKSLSPFLDSQGILRVGGRLMNSILPYNSKHPILLPAKHKVTDMIIQYYHKIQFHSGSQALLHNIRQKFWPLNGRNLCRKLVHSCVTCFKANPKINSQKMGDLPEDRVNPNFVFNSVGIDFAGPFYIKTKLRKRDPPTKIYVCIIICLSTKAIHLELVSDLSSEALIAALKRFMDRRGKCRKILSDNATNFVGTKNEINRLFKLMEQQDALFQNFLSEEEITWSHIPPRAPHHGGLWEVGVKAFKFYFKRVVSNTCLTYEEFLTILIQIEGLLNSRPLTPLSSEVEDLEILTPGHFLIGRPITAIPEPLMVELNDNRLNRWQLLTKKVQTIWKHWSKNYLNNLQQRHKWMFKKDNIKIGDMVLIKEDNVPVSNWPLGRIVKLYPGKDNIIRVVDIKTKTGIFKRSVSRLCVLPIER</sequence>
<dbReference type="Proteomes" id="UP000499080">
    <property type="component" value="Unassembled WGS sequence"/>
</dbReference>
<dbReference type="OrthoDB" id="6424041at2759"/>
<dbReference type="EMBL" id="BGPR01095376">
    <property type="protein sequence ID" value="GBM38213.1"/>
    <property type="molecule type" value="Genomic_DNA"/>
</dbReference>
<gene>
    <name evidence="2" type="ORF">AVEN_116013_1</name>
</gene>
<dbReference type="GO" id="GO:0003676">
    <property type="term" value="F:nucleic acid binding"/>
    <property type="evidence" value="ECO:0007669"/>
    <property type="project" value="InterPro"/>
</dbReference>
<organism evidence="2 3">
    <name type="scientific">Araneus ventricosus</name>
    <name type="common">Orbweaver spider</name>
    <name type="synonym">Epeira ventricosa</name>
    <dbReference type="NCBI Taxonomy" id="182803"/>
    <lineage>
        <taxon>Eukaryota</taxon>
        <taxon>Metazoa</taxon>
        <taxon>Ecdysozoa</taxon>
        <taxon>Arthropoda</taxon>
        <taxon>Chelicerata</taxon>
        <taxon>Arachnida</taxon>
        <taxon>Araneae</taxon>
        <taxon>Araneomorphae</taxon>
        <taxon>Entelegynae</taxon>
        <taxon>Araneoidea</taxon>
        <taxon>Araneidae</taxon>
        <taxon>Araneus</taxon>
    </lineage>
</organism>
<dbReference type="InterPro" id="IPR036397">
    <property type="entry name" value="RNaseH_sf"/>
</dbReference>
<dbReference type="InterPro" id="IPR040676">
    <property type="entry name" value="DUF5641"/>
</dbReference>
<dbReference type="GO" id="GO:0042575">
    <property type="term" value="C:DNA polymerase complex"/>
    <property type="evidence" value="ECO:0007669"/>
    <property type="project" value="UniProtKB-ARBA"/>
</dbReference>